<evidence type="ECO:0000256" key="1">
    <source>
        <dbReference type="SAM" id="Coils"/>
    </source>
</evidence>
<accession>A0A542YL15</accession>
<name>A0A542YL15_9MICO</name>
<protein>
    <submittedName>
        <fullName evidence="3">Uncharacterized protein</fullName>
    </submittedName>
</protein>
<reference evidence="3 4" key="1">
    <citation type="submission" date="2019-06" db="EMBL/GenBank/DDBJ databases">
        <title>Sequencing the genomes of 1000 actinobacteria strains.</title>
        <authorList>
            <person name="Klenk H.-P."/>
        </authorList>
    </citation>
    <scope>NUCLEOTIDE SEQUENCE [LARGE SCALE GENOMIC DNA]</scope>
    <source>
        <strain evidence="3 4">DSM 26477</strain>
    </source>
</reference>
<dbReference type="Proteomes" id="UP000317998">
    <property type="component" value="Unassembled WGS sequence"/>
</dbReference>
<dbReference type="AlphaFoldDB" id="A0A542YL15"/>
<evidence type="ECO:0000256" key="2">
    <source>
        <dbReference type="SAM" id="MobiDB-lite"/>
    </source>
</evidence>
<keyword evidence="1" id="KW-0175">Coiled coil</keyword>
<evidence type="ECO:0000313" key="3">
    <source>
        <dbReference type="EMBL" id="TQL48786.1"/>
    </source>
</evidence>
<gene>
    <name evidence="3" type="ORF">FB562_1892</name>
</gene>
<dbReference type="RefSeq" id="WP_141880859.1">
    <property type="nucleotide sequence ID" value="NZ_VFOM01000001.1"/>
</dbReference>
<evidence type="ECO:0000313" key="4">
    <source>
        <dbReference type="Proteomes" id="UP000317998"/>
    </source>
</evidence>
<comment type="caution">
    <text evidence="3">The sequence shown here is derived from an EMBL/GenBank/DDBJ whole genome shotgun (WGS) entry which is preliminary data.</text>
</comment>
<organism evidence="3 4">
    <name type="scientific">Homoserinimonas aerilata</name>
    <dbReference type="NCBI Taxonomy" id="1162970"/>
    <lineage>
        <taxon>Bacteria</taxon>
        <taxon>Bacillati</taxon>
        <taxon>Actinomycetota</taxon>
        <taxon>Actinomycetes</taxon>
        <taxon>Micrococcales</taxon>
        <taxon>Microbacteriaceae</taxon>
        <taxon>Homoserinimonas</taxon>
    </lineage>
</organism>
<sequence>MAKGLTLDIAANTRDFQRGTKDVEKSLDQVADSLDDVSRDGAKASEKLEKSFSDAQREISRDAKKIEKDVKDSTRDGFKGASDHVESFKDEARQNFAETASSFDGSMDSIADMAQSTLGGLATAIPGAGLALAGLGAAAGAFYSQWQENAEKTEERISNMYDDMLESGLDYLSQQYVNDALRDLKEDQDEYNRLVQLSKDLGLALSDVLIAQVTKGDERERVEQRITERYAEQLRLAGELEDGMTYTANEQARGAAELSRWSDHFETLNEQQSESLSTVKEIRIAQDQVNARYTEEGKLIDTNNKKLAEAPREVAVKYVVDDSALKNYRPAPLKVPIEMFARDGKRIY</sequence>
<feature type="coiled-coil region" evidence="1">
    <location>
        <begin position="143"/>
        <end position="197"/>
    </location>
</feature>
<proteinExistence type="predicted"/>
<feature type="compositionally biased region" description="Basic and acidic residues" evidence="2">
    <location>
        <begin position="36"/>
        <end position="85"/>
    </location>
</feature>
<keyword evidence="4" id="KW-1185">Reference proteome</keyword>
<dbReference type="OrthoDB" id="4979506at2"/>
<feature type="region of interest" description="Disordered" evidence="2">
    <location>
        <begin position="33"/>
        <end position="85"/>
    </location>
</feature>
<dbReference type="EMBL" id="VFOM01000001">
    <property type="protein sequence ID" value="TQL48786.1"/>
    <property type="molecule type" value="Genomic_DNA"/>
</dbReference>